<name>A0A520MDE5_9GAMM</name>
<evidence type="ECO:0000256" key="2">
    <source>
        <dbReference type="ARBA" id="ARBA00013332"/>
    </source>
</evidence>
<dbReference type="PANTHER" id="PTHR48111:SF40">
    <property type="entry name" value="PHOSPHATE REGULON TRANSCRIPTIONAL REGULATORY PROTEIN PHOB"/>
    <property type="match status" value="1"/>
</dbReference>
<keyword evidence="5 13" id="KW-0597">Phosphoprotein</keyword>
<keyword evidence="7" id="KW-0902">Two-component regulatory system</keyword>
<dbReference type="SUPFAM" id="SSF46894">
    <property type="entry name" value="C-terminal effector domain of the bipartite response regulators"/>
    <property type="match status" value="1"/>
</dbReference>
<dbReference type="SMART" id="SM00448">
    <property type="entry name" value="REC"/>
    <property type="match status" value="1"/>
</dbReference>
<feature type="modified residue" description="4-aspartylphosphate" evidence="13">
    <location>
        <position position="54"/>
    </location>
</feature>
<dbReference type="Gene3D" id="1.10.10.10">
    <property type="entry name" value="Winged helix-like DNA-binding domain superfamily/Winged helix DNA-binding domain"/>
    <property type="match status" value="1"/>
</dbReference>
<evidence type="ECO:0000259" key="16">
    <source>
        <dbReference type="PROSITE" id="PS51755"/>
    </source>
</evidence>
<dbReference type="GO" id="GO:0006817">
    <property type="term" value="P:phosphate ion transport"/>
    <property type="evidence" value="ECO:0007669"/>
    <property type="project" value="UniProtKB-KW"/>
</dbReference>
<evidence type="ECO:0000259" key="15">
    <source>
        <dbReference type="PROSITE" id="PS50110"/>
    </source>
</evidence>
<keyword evidence="9 14" id="KW-0238">DNA-binding</keyword>
<protein>
    <recommendedName>
        <fullName evidence="2">Phosphate regulon transcriptional regulatory protein PhoB</fullName>
    </recommendedName>
</protein>
<evidence type="ECO:0000256" key="6">
    <source>
        <dbReference type="ARBA" id="ARBA00022592"/>
    </source>
</evidence>
<feature type="DNA-binding region" description="OmpR/PhoB-type" evidence="14">
    <location>
        <begin position="130"/>
        <end position="228"/>
    </location>
</feature>
<sequence>MPRHTILVVDDEPSIRDMLTISLDAAGYNVLQAENAQKAHGIVVDKLPDLVLLDWMMPGTSGLELLRRLKRDELTDHIPVILLTARAEESNKISGLDSGADDYISKPFSPRELVARVKAVLRRVGREELKEPILVGGLKFDPLAHRVSIDEQSVKLGPTEYRLLQFFLTHQERVYTRDQILDYVWGANIYLDERTVDVHVRRLRKAISVAGHDDYVQTVRGAGYRFSTQLQGVK</sequence>
<dbReference type="GO" id="GO:0000976">
    <property type="term" value="F:transcription cis-regulatory region binding"/>
    <property type="evidence" value="ECO:0007669"/>
    <property type="project" value="TreeGrafter"/>
</dbReference>
<dbReference type="CDD" id="cd17618">
    <property type="entry name" value="REC_OmpR_PhoB"/>
    <property type="match status" value="1"/>
</dbReference>
<keyword evidence="8" id="KW-0805">Transcription regulation</keyword>
<evidence type="ECO:0000256" key="13">
    <source>
        <dbReference type="PROSITE-ProRule" id="PRU00169"/>
    </source>
</evidence>
<dbReference type="Pfam" id="PF00072">
    <property type="entry name" value="Response_reg"/>
    <property type="match status" value="1"/>
</dbReference>
<dbReference type="AlphaFoldDB" id="A0A520MDE5"/>
<keyword evidence="10" id="KW-0010">Activator</keyword>
<dbReference type="SUPFAM" id="SSF52172">
    <property type="entry name" value="CheY-like"/>
    <property type="match status" value="1"/>
</dbReference>
<proteinExistence type="predicted"/>
<dbReference type="InterPro" id="IPR001867">
    <property type="entry name" value="OmpR/PhoB-type_DNA-bd"/>
</dbReference>
<dbReference type="Pfam" id="PF00486">
    <property type="entry name" value="Trans_reg_C"/>
    <property type="match status" value="1"/>
</dbReference>
<dbReference type="InterPro" id="IPR036388">
    <property type="entry name" value="WH-like_DNA-bd_sf"/>
</dbReference>
<dbReference type="CDD" id="cd00383">
    <property type="entry name" value="trans_reg_C"/>
    <property type="match status" value="1"/>
</dbReference>
<evidence type="ECO:0000256" key="7">
    <source>
        <dbReference type="ARBA" id="ARBA00023012"/>
    </source>
</evidence>
<evidence type="ECO:0000313" key="18">
    <source>
        <dbReference type="Proteomes" id="UP000315889"/>
    </source>
</evidence>
<dbReference type="InterPro" id="IPR011006">
    <property type="entry name" value="CheY-like_superfamily"/>
</dbReference>
<evidence type="ECO:0000256" key="3">
    <source>
        <dbReference type="ARBA" id="ARBA00022448"/>
    </source>
</evidence>
<evidence type="ECO:0000256" key="5">
    <source>
        <dbReference type="ARBA" id="ARBA00022553"/>
    </source>
</evidence>
<organism evidence="17 18">
    <name type="scientific">SAR92 clade bacterium</name>
    <dbReference type="NCBI Taxonomy" id="2315479"/>
    <lineage>
        <taxon>Bacteria</taxon>
        <taxon>Pseudomonadati</taxon>
        <taxon>Pseudomonadota</taxon>
        <taxon>Gammaproteobacteria</taxon>
        <taxon>Cellvibrionales</taxon>
        <taxon>Porticoccaceae</taxon>
        <taxon>SAR92 clade</taxon>
    </lineage>
</organism>
<dbReference type="GO" id="GO:0000156">
    <property type="term" value="F:phosphorelay response regulator activity"/>
    <property type="evidence" value="ECO:0007669"/>
    <property type="project" value="InterPro"/>
</dbReference>
<keyword evidence="4" id="KW-0963">Cytoplasm</keyword>
<keyword evidence="3" id="KW-0813">Transport</keyword>
<dbReference type="SMART" id="SM00862">
    <property type="entry name" value="Trans_reg_C"/>
    <property type="match status" value="1"/>
</dbReference>
<comment type="function">
    <text evidence="12">This protein is a positive regulator for the phosphate regulon. Transcription of this operon is positively regulated by PhoB and PhoR when phosphate is limited.</text>
</comment>
<dbReference type="FunFam" id="3.40.50.2300:FF:000001">
    <property type="entry name" value="DNA-binding response regulator PhoB"/>
    <property type="match status" value="1"/>
</dbReference>
<dbReference type="GO" id="GO:0006355">
    <property type="term" value="P:regulation of DNA-templated transcription"/>
    <property type="evidence" value="ECO:0007669"/>
    <property type="project" value="InterPro"/>
</dbReference>
<keyword evidence="6" id="KW-0592">Phosphate transport</keyword>
<evidence type="ECO:0000256" key="4">
    <source>
        <dbReference type="ARBA" id="ARBA00022490"/>
    </source>
</evidence>
<evidence type="ECO:0000256" key="10">
    <source>
        <dbReference type="ARBA" id="ARBA00023159"/>
    </source>
</evidence>
<dbReference type="PROSITE" id="PS50110">
    <property type="entry name" value="RESPONSE_REGULATORY"/>
    <property type="match status" value="1"/>
</dbReference>
<keyword evidence="11" id="KW-0804">Transcription</keyword>
<dbReference type="InterPro" id="IPR016032">
    <property type="entry name" value="Sig_transdc_resp-reg_C-effctor"/>
</dbReference>
<dbReference type="InterPro" id="IPR039420">
    <property type="entry name" value="WalR-like"/>
</dbReference>
<comment type="subcellular location">
    <subcellularLocation>
        <location evidence="1">Cytoplasm</location>
    </subcellularLocation>
</comment>
<evidence type="ECO:0000256" key="8">
    <source>
        <dbReference type="ARBA" id="ARBA00023015"/>
    </source>
</evidence>
<evidence type="ECO:0000313" key="17">
    <source>
        <dbReference type="EMBL" id="RZO19211.1"/>
    </source>
</evidence>
<evidence type="ECO:0000256" key="11">
    <source>
        <dbReference type="ARBA" id="ARBA00023163"/>
    </source>
</evidence>
<dbReference type="Proteomes" id="UP000315889">
    <property type="component" value="Unassembled WGS sequence"/>
</dbReference>
<dbReference type="PROSITE" id="PS51755">
    <property type="entry name" value="OMPR_PHOB"/>
    <property type="match status" value="1"/>
</dbReference>
<dbReference type="Gene3D" id="6.10.250.690">
    <property type="match status" value="1"/>
</dbReference>
<dbReference type="InterPro" id="IPR001789">
    <property type="entry name" value="Sig_transdc_resp-reg_receiver"/>
</dbReference>
<evidence type="ECO:0000256" key="12">
    <source>
        <dbReference type="ARBA" id="ARBA00024735"/>
    </source>
</evidence>
<gene>
    <name evidence="17" type="primary">phoB</name>
    <name evidence="17" type="ORF">EVB03_08650</name>
</gene>
<dbReference type="GO" id="GO:0005829">
    <property type="term" value="C:cytosol"/>
    <property type="evidence" value="ECO:0007669"/>
    <property type="project" value="TreeGrafter"/>
</dbReference>
<accession>A0A520MDE5</accession>
<feature type="domain" description="OmpR/PhoB-type" evidence="16">
    <location>
        <begin position="130"/>
        <end position="228"/>
    </location>
</feature>
<dbReference type="Gene3D" id="3.40.50.2300">
    <property type="match status" value="1"/>
</dbReference>
<dbReference type="InterPro" id="IPR011879">
    <property type="entry name" value="Sig_transdc_resp-reg_PhoB"/>
</dbReference>
<dbReference type="NCBIfam" id="TIGR02154">
    <property type="entry name" value="PhoB"/>
    <property type="match status" value="1"/>
</dbReference>
<dbReference type="FunFam" id="1.10.10.10:FF:000011">
    <property type="entry name" value="Phosphate regulon transcriptional regulator PhoB"/>
    <property type="match status" value="1"/>
</dbReference>
<comment type="caution">
    <text evidence="17">The sequence shown here is derived from an EMBL/GenBank/DDBJ whole genome shotgun (WGS) entry which is preliminary data.</text>
</comment>
<dbReference type="GO" id="GO:0032993">
    <property type="term" value="C:protein-DNA complex"/>
    <property type="evidence" value="ECO:0007669"/>
    <property type="project" value="TreeGrafter"/>
</dbReference>
<evidence type="ECO:0000256" key="1">
    <source>
        <dbReference type="ARBA" id="ARBA00004496"/>
    </source>
</evidence>
<evidence type="ECO:0000256" key="14">
    <source>
        <dbReference type="PROSITE-ProRule" id="PRU01091"/>
    </source>
</evidence>
<dbReference type="PANTHER" id="PTHR48111">
    <property type="entry name" value="REGULATOR OF RPOS"/>
    <property type="match status" value="1"/>
</dbReference>
<feature type="domain" description="Response regulatory" evidence="15">
    <location>
        <begin position="5"/>
        <end position="121"/>
    </location>
</feature>
<reference evidence="17 18" key="1">
    <citation type="submission" date="2019-02" db="EMBL/GenBank/DDBJ databases">
        <title>Prokaryotic population dynamics and viral predation in marine succession experiment using metagenomics: the confinement effect.</title>
        <authorList>
            <person name="Haro-Moreno J.M."/>
            <person name="Rodriguez-Valera F."/>
            <person name="Lopez-Perez M."/>
        </authorList>
    </citation>
    <scope>NUCLEOTIDE SEQUENCE [LARGE SCALE GENOMIC DNA]</scope>
    <source>
        <strain evidence="17">MED-G170</strain>
    </source>
</reference>
<evidence type="ECO:0000256" key="9">
    <source>
        <dbReference type="ARBA" id="ARBA00023125"/>
    </source>
</evidence>
<dbReference type="EMBL" id="SHBP01000016">
    <property type="protein sequence ID" value="RZO19211.1"/>
    <property type="molecule type" value="Genomic_DNA"/>
</dbReference>